<evidence type="ECO:0000259" key="4">
    <source>
        <dbReference type="PROSITE" id="PS50075"/>
    </source>
</evidence>
<dbReference type="EMBL" id="PYGA01000006">
    <property type="protein sequence ID" value="PSK98147.1"/>
    <property type="molecule type" value="Genomic_DNA"/>
</dbReference>
<organism evidence="5 6">
    <name type="scientific">Murinocardiopsis flavida</name>
    <dbReference type="NCBI Taxonomy" id="645275"/>
    <lineage>
        <taxon>Bacteria</taxon>
        <taxon>Bacillati</taxon>
        <taxon>Actinomycetota</taxon>
        <taxon>Actinomycetes</taxon>
        <taxon>Streptosporangiales</taxon>
        <taxon>Nocardiopsidaceae</taxon>
        <taxon>Murinocardiopsis</taxon>
    </lineage>
</organism>
<comment type="caution">
    <text evidence="5">The sequence shown here is derived from an EMBL/GenBank/DDBJ whole genome shotgun (WGS) entry which is preliminary data.</text>
</comment>
<dbReference type="InterPro" id="IPR009081">
    <property type="entry name" value="PP-bd_ACP"/>
</dbReference>
<dbReference type="Proteomes" id="UP000240542">
    <property type="component" value="Unassembled WGS sequence"/>
</dbReference>
<dbReference type="Gene3D" id="1.10.1200.10">
    <property type="entry name" value="ACP-like"/>
    <property type="match status" value="1"/>
</dbReference>
<feature type="domain" description="Carrier" evidence="4">
    <location>
        <begin position="9"/>
        <end position="81"/>
    </location>
</feature>
<name>A0A2P8DLU2_9ACTN</name>
<gene>
    <name evidence="5" type="ORF">CLV63_106195</name>
</gene>
<keyword evidence="3" id="KW-0597">Phosphoprotein</keyword>
<dbReference type="InterPro" id="IPR036736">
    <property type="entry name" value="ACP-like_sf"/>
</dbReference>
<comment type="pathway">
    <text evidence="1">Siderophore biosynthesis.</text>
</comment>
<dbReference type="SUPFAM" id="SSF47336">
    <property type="entry name" value="ACP-like"/>
    <property type="match status" value="1"/>
</dbReference>
<protein>
    <submittedName>
        <fullName evidence="5">Aryl carrier-like protein</fullName>
    </submittedName>
</protein>
<keyword evidence="2" id="KW-0596">Phosphopantetheine</keyword>
<evidence type="ECO:0000256" key="2">
    <source>
        <dbReference type="ARBA" id="ARBA00022450"/>
    </source>
</evidence>
<proteinExistence type="predicted"/>
<evidence type="ECO:0000256" key="1">
    <source>
        <dbReference type="ARBA" id="ARBA00004924"/>
    </source>
</evidence>
<dbReference type="Pfam" id="PF00550">
    <property type="entry name" value="PP-binding"/>
    <property type="match status" value="1"/>
</dbReference>
<reference evidence="5 6" key="1">
    <citation type="submission" date="2018-03" db="EMBL/GenBank/DDBJ databases">
        <title>Genomic Encyclopedia of Archaeal and Bacterial Type Strains, Phase II (KMG-II): from individual species to whole genera.</title>
        <authorList>
            <person name="Goeker M."/>
        </authorList>
    </citation>
    <scope>NUCLEOTIDE SEQUENCE [LARGE SCALE GENOMIC DNA]</scope>
    <source>
        <strain evidence="5 6">DSM 45312</strain>
    </source>
</reference>
<dbReference type="RefSeq" id="WP_106582874.1">
    <property type="nucleotide sequence ID" value="NZ_PYGA01000006.1"/>
</dbReference>
<dbReference type="FunFam" id="1.10.1200.10:FF:000021">
    <property type="entry name" value="Isochorismatase"/>
    <property type="match status" value="1"/>
</dbReference>
<evidence type="ECO:0000313" key="5">
    <source>
        <dbReference type="EMBL" id="PSK98147.1"/>
    </source>
</evidence>
<evidence type="ECO:0000313" key="6">
    <source>
        <dbReference type="Proteomes" id="UP000240542"/>
    </source>
</evidence>
<dbReference type="PROSITE" id="PS50075">
    <property type="entry name" value="CARRIER"/>
    <property type="match status" value="1"/>
</dbReference>
<sequence length="81" mass="8765">MTDTAPGTPLTAERLHADVAEVLGEDPATIDPDEDLLDRGMDSIRLMSLVETWRRSGAETDFVALGDEPTIAAWTRLLTPG</sequence>
<evidence type="ECO:0000256" key="3">
    <source>
        <dbReference type="ARBA" id="ARBA00022553"/>
    </source>
</evidence>
<dbReference type="OrthoDB" id="2455700at2"/>
<accession>A0A2P8DLU2</accession>
<dbReference type="AlphaFoldDB" id="A0A2P8DLU2"/>
<keyword evidence="6" id="KW-1185">Reference proteome</keyword>